<dbReference type="Pfam" id="PF02120">
    <property type="entry name" value="Flg_hook"/>
    <property type="match status" value="1"/>
</dbReference>
<proteinExistence type="predicted"/>
<keyword evidence="3" id="KW-0282">Flagellum</keyword>
<organism evidence="3 4">
    <name type="scientific">Arthrobacter halodurans</name>
    <dbReference type="NCBI Taxonomy" id="516699"/>
    <lineage>
        <taxon>Bacteria</taxon>
        <taxon>Bacillati</taxon>
        <taxon>Actinomycetota</taxon>
        <taxon>Actinomycetes</taxon>
        <taxon>Micrococcales</taxon>
        <taxon>Micrococcaceae</taxon>
        <taxon>Arthrobacter</taxon>
    </lineage>
</organism>
<sequence length="182" mass="17751">MPATAHAQAGTAPPPLHRQLAGPVASLVAGPRGEQTLVVNVAPDGVGPVTVKAHLGGDGLRVELLAPTDAGRDALRAMLPDLRRDLASTGAGYLFLAAGDVSGGGASAGGTGSGPNHPAGQHADYGGARPDGTHHGARQQPSTGDATRAGGSSGTAPDGAAQAPDAVGGRPHQTTQHLDVMA</sequence>
<gene>
    <name evidence="3" type="ORF">ACETWP_12220</name>
</gene>
<protein>
    <submittedName>
        <fullName evidence="3">Flagellar hook-length control protein FliK</fullName>
    </submittedName>
</protein>
<feature type="compositionally biased region" description="Polar residues" evidence="1">
    <location>
        <begin position="172"/>
        <end position="182"/>
    </location>
</feature>
<keyword evidence="3" id="KW-0966">Cell projection</keyword>
<dbReference type="Gene3D" id="3.30.750.140">
    <property type="match status" value="1"/>
</dbReference>
<name>A0ABV4UNX8_9MICC</name>
<feature type="region of interest" description="Disordered" evidence="1">
    <location>
        <begin position="105"/>
        <end position="182"/>
    </location>
</feature>
<feature type="domain" description="Flagellar hook-length control protein-like C-terminal" evidence="2">
    <location>
        <begin position="31"/>
        <end position="90"/>
    </location>
</feature>
<dbReference type="EMBL" id="JBHDLJ010000010">
    <property type="protein sequence ID" value="MFB0835355.1"/>
    <property type="molecule type" value="Genomic_DNA"/>
</dbReference>
<evidence type="ECO:0000313" key="3">
    <source>
        <dbReference type="EMBL" id="MFB0835355.1"/>
    </source>
</evidence>
<evidence type="ECO:0000259" key="2">
    <source>
        <dbReference type="Pfam" id="PF02120"/>
    </source>
</evidence>
<keyword evidence="3" id="KW-0969">Cilium</keyword>
<evidence type="ECO:0000256" key="1">
    <source>
        <dbReference type="SAM" id="MobiDB-lite"/>
    </source>
</evidence>
<keyword evidence="4" id="KW-1185">Reference proteome</keyword>
<dbReference type="Proteomes" id="UP001575652">
    <property type="component" value="Unassembled WGS sequence"/>
</dbReference>
<accession>A0ABV4UNX8</accession>
<dbReference type="RefSeq" id="WP_373972531.1">
    <property type="nucleotide sequence ID" value="NZ_JBHDLJ010000010.1"/>
</dbReference>
<dbReference type="InterPro" id="IPR021136">
    <property type="entry name" value="Flagellar_hook_control-like_C"/>
</dbReference>
<dbReference type="InterPro" id="IPR038610">
    <property type="entry name" value="FliK-like_C_sf"/>
</dbReference>
<evidence type="ECO:0000313" key="4">
    <source>
        <dbReference type="Proteomes" id="UP001575652"/>
    </source>
</evidence>
<dbReference type="CDD" id="cd17470">
    <property type="entry name" value="T3SS_Flik_C"/>
    <property type="match status" value="1"/>
</dbReference>
<comment type="caution">
    <text evidence="3">The sequence shown here is derived from an EMBL/GenBank/DDBJ whole genome shotgun (WGS) entry which is preliminary data.</text>
</comment>
<reference evidence="3 4" key="1">
    <citation type="submission" date="2024-09" db="EMBL/GenBank/DDBJ databases">
        <authorList>
            <person name="Salinas-Garcia M.A."/>
            <person name="Prieme A."/>
        </authorList>
    </citation>
    <scope>NUCLEOTIDE SEQUENCE [LARGE SCALE GENOMIC DNA]</scope>
    <source>
        <strain evidence="3 4">DSM 21081</strain>
    </source>
</reference>